<feature type="transmembrane region" description="Helical" evidence="10">
    <location>
        <begin position="87"/>
        <end position="104"/>
    </location>
</feature>
<sequence>MWCLGFRTKRSAQTKRSKVLVQDWPISSESQVHPELGSARSSFNRPGSSTYKVSGMAGAGFWQQLKALLWRNVLLKKRNKGALAQELIFPIYFVAILAMIKVLTKPQTKPSLEFPSHPLNSSVFGWHFTADKEILVAPDTPQYTQWMQEVVEQLPGPPKFQMFNSSASAESYYMNVEKDIRKKIVAGVVFNYNNDPNSYAIRINNEDIPGSTDTYNLNEGTCRNIILGVVKDNCPPNNYLSSGFALLQMALENVFLTNMSVTSPDPTTRDLKVQMLPKEEWSPNTNYLQTISSIYFVFSFSFMVSSLAVNIVAEKEKKIKDGMMMMGLRSSVFWLSWVVVYMTMIFIITCIIILIIVASEFFENSNILILFLAFFLYGGSFVSFVFMITPFFNKAKTAGAVAGMLTLVLSLLYLAISQTRSSDSYDSSVDPGVQWLMCLLSPVAFATFIDQGIFMDIRLGGFGFDDSMTYGKFPLYAPLLMLFFDMILYGLLTAYFDKVVPTEYGVRYGPLFFLKADYWCPGKESGETIKLMKPSRSVSQSIDVEAVAANMDDKVAMRIDSLTKSFKVKKKVTDAVNGFCLDIYKGQITCLLGHNGAGKTTLMNMLTGVVPPTSGRATIMGLDITRSSDMERIRSLCGICPQHNILYPNLSCAEHLKIFANIKGVPDGQIATAIDGALRDVDLLSQKETLAKNLSGGQKRKLSVAMALIGDPKIIFLDEPTAGMDPFSRRHLWSLLKKRKEGRVIVLTTHFMDEADILSDRKAFISKGKLRCCGSSLFLKNKFGVGYHLTMVASPDCDVDGVTSSLQNVIPSTQLERFHGKEISYTVPLADVGKFSALFGMLDTKSEAMGIKSFGVSMTTLEEVFLKLEGENVEDKEAENEMGQAPFEVSNEQINLTVNNIAEDFGKSVVKGKELTKQKFKALFRLRCILTFRDSMAVSIQIILPVVFSIGGLFLQTLSSPSGPNRNVTALQFSTDLYAGPAGSPPRSPFLIFDDSSESIIKKTLQLIQSL</sequence>
<dbReference type="GO" id="GO:0005319">
    <property type="term" value="F:lipid transporter activity"/>
    <property type="evidence" value="ECO:0007669"/>
    <property type="project" value="TreeGrafter"/>
</dbReference>
<keyword evidence="9 10" id="KW-0472">Membrane</keyword>
<reference evidence="12 13" key="1">
    <citation type="journal article" date="2021" name="Elife">
        <title>Chloroplast acquisition without the gene transfer in kleptoplastic sea slugs, Plakobranchus ocellatus.</title>
        <authorList>
            <person name="Maeda T."/>
            <person name="Takahashi S."/>
            <person name="Yoshida T."/>
            <person name="Shimamura S."/>
            <person name="Takaki Y."/>
            <person name="Nagai Y."/>
            <person name="Toyoda A."/>
            <person name="Suzuki Y."/>
            <person name="Arimoto A."/>
            <person name="Ishii H."/>
            <person name="Satoh N."/>
            <person name="Nishiyama T."/>
            <person name="Hasebe M."/>
            <person name="Maruyama T."/>
            <person name="Minagawa J."/>
            <person name="Obokata J."/>
            <person name="Shigenobu S."/>
        </authorList>
    </citation>
    <scope>NUCLEOTIDE SEQUENCE [LARGE SCALE GENOMIC DNA]</scope>
</reference>
<evidence type="ECO:0000259" key="11">
    <source>
        <dbReference type="PROSITE" id="PS50893"/>
    </source>
</evidence>
<evidence type="ECO:0000256" key="1">
    <source>
        <dbReference type="ARBA" id="ARBA00004141"/>
    </source>
</evidence>
<dbReference type="AlphaFoldDB" id="A0AAV4JIV0"/>
<protein>
    <submittedName>
        <fullName evidence="12">ATP-binding cassette sub-family A member</fullName>
    </submittedName>
</protein>
<dbReference type="Proteomes" id="UP000762676">
    <property type="component" value="Unassembled WGS sequence"/>
</dbReference>
<dbReference type="GO" id="GO:0016020">
    <property type="term" value="C:membrane"/>
    <property type="evidence" value="ECO:0007669"/>
    <property type="project" value="UniProtKB-SubCell"/>
</dbReference>
<dbReference type="Pfam" id="PF00005">
    <property type="entry name" value="ABC_tran"/>
    <property type="match status" value="1"/>
</dbReference>
<evidence type="ECO:0000313" key="13">
    <source>
        <dbReference type="Proteomes" id="UP000762676"/>
    </source>
</evidence>
<comment type="subcellular location">
    <subcellularLocation>
        <location evidence="1">Membrane</location>
        <topology evidence="1">Multi-pass membrane protein</topology>
    </subcellularLocation>
</comment>
<accession>A0AAV4JIV0</accession>
<evidence type="ECO:0000256" key="7">
    <source>
        <dbReference type="ARBA" id="ARBA00022840"/>
    </source>
</evidence>
<evidence type="ECO:0000256" key="3">
    <source>
        <dbReference type="ARBA" id="ARBA00022448"/>
    </source>
</evidence>
<dbReference type="CDD" id="cd03263">
    <property type="entry name" value="ABC_subfamily_A"/>
    <property type="match status" value="1"/>
</dbReference>
<dbReference type="PANTHER" id="PTHR19229">
    <property type="entry name" value="ATP-BINDING CASSETTE TRANSPORTER SUBFAMILY A ABCA"/>
    <property type="match status" value="1"/>
</dbReference>
<evidence type="ECO:0000256" key="4">
    <source>
        <dbReference type="ARBA" id="ARBA00022692"/>
    </source>
</evidence>
<proteinExistence type="inferred from homology"/>
<feature type="transmembrane region" description="Helical" evidence="10">
    <location>
        <begin position="475"/>
        <end position="496"/>
    </location>
</feature>
<keyword evidence="4 10" id="KW-0812">Transmembrane</keyword>
<evidence type="ECO:0000256" key="8">
    <source>
        <dbReference type="ARBA" id="ARBA00022989"/>
    </source>
</evidence>
<dbReference type="Gene3D" id="3.40.50.300">
    <property type="entry name" value="P-loop containing nucleotide triphosphate hydrolases"/>
    <property type="match status" value="1"/>
</dbReference>
<keyword evidence="3" id="KW-0813">Transport</keyword>
<evidence type="ECO:0000256" key="5">
    <source>
        <dbReference type="ARBA" id="ARBA00022737"/>
    </source>
</evidence>
<feature type="transmembrane region" description="Helical" evidence="10">
    <location>
        <begin position="365"/>
        <end position="386"/>
    </location>
</feature>
<keyword evidence="13" id="KW-1185">Reference proteome</keyword>
<dbReference type="InterPro" id="IPR003439">
    <property type="entry name" value="ABC_transporter-like_ATP-bd"/>
</dbReference>
<dbReference type="PROSITE" id="PS00211">
    <property type="entry name" value="ABC_TRANSPORTER_1"/>
    <property type="match status" value="1"/>
</dbReference>
<keyword evidence="5" id="KW-0677">Repeat</keyword>
<feature type="domain" description="ABC transporter" evidence="11">
    <location>
        <begin position="557"/>
        <end position="792"/>
    </location>
</feature>
<name>A0AAV4JIV0_9GAST</name>
<keyword evidence="7 12" id="KW-0067">ATP-binding</keyword>
<keyword evidence="6" id="KW-0547">Nucleotide-binding</keyword>
<gene>
    <name evidence="12" type="ORF">ElyMa_005057800</name>
</gene>
<dbReference type="PROSITE" id="PS50893">
    <property type="entry name" value="ABC_TRANSPORTER_2"/>
    <property type="match status" value="1"/>
</dbReference>
<keyword evidence="8 10" id="KW-1133">Transmembrane helix</keyword>
<dbReference type="SMART" id="SM00382">
    <property type="entry name" value="AAA"/>
    <property type="match status" value="1"/>
</dbReference>
<comment type="caution">
    <text evidence="12">The sequence shown here is derived from an EMBL/GenBank/DDBJ whole genome shotgun (WGS) entry which is preliminary data.</text>
</comment>
<dbReference type="InterPro" id="IPR013525">
    <property type="entry name" value="ABC2_TM"/>
</dbReference>
<organism evidence="12 13">
    <name type="scientific">Elysia marginata</name>
    <dbReference type="NCBI Taxonomy" id="1093978"/>
    <lineage>
        <taxon>Eukaryota</taxon>
        <taxon>Metazoa</taxon>
        <taxon>Spiralia</taxon>
        <taxon>Lophotrochozoa</taxon>
        <taxon>Mollusca</taxon>
        <taxon>Gastropoda</taxon>
        <taxon>Heterobranchia</taxon>
        <taxon>Euthyneura</taxon>
        <taxon>Panpulmonata</taxon>
        <taxon>Sacoglossa</taxon>
        <taxon>Placobranchoidea</taxon>
        <taxon>Plakobranchidae</taxon>
        <taxon>Elysia</taxon>
    </lineage>
</organism>
<dbReference type="InterPro" id="IPR026082">
    <property type="entry name" value="ABCA"/>
</dbReference>
<evidence type="ECO:0000256" key="2">
    <source>
        <dbReference type="ARBA" id="ARBA00008869"/>
    </source>
</evidence>
<comment type="similarity">
    <text evidence="2">Belongs to the ABC transporter superfamily. ABCA family.</text>
</comment>
<dbReference type="GO" id="GO:0140359">
    <property type="term" value="F:ABC-type transporter activity"/>
    <property type="evidence" value="ECO:0007669"/>
    <property type="project" value="InterPro"/>
</dbReference>
<dbReference type="Pfam" id="PF12698">
    <property type="entry name" value="ABC2_membrane_3"/>
    <property type="match status" value="1"/>
</dbReference>
<dbReference type="FunFam" id="3.40.50.300:FF:000933">
    <property type="entry name" value="ABC transporter A family member 7"/>
    <property type="match status" value="1"/>
</dbReference>
<feature type="transmembrane region" description="Helical" evidence="10">
    <location>
        <begin position="294"/>
        <end position="313"/>
    </location>
</feature>
<evidence type="ECO:0000256" key="10">
    <source>
        <dbReference type="SAM" id="Phobius"/>
    </source>
</evidence>
<dbReference type="SUPFAM" id="SSF52540">
    <property type="entry name" value="P-loop containing nucleoside triphosphate hydrolases"/>
    <property type="match status" value="1"/>
</dbReference>
<dbReference type="PANTHER" id="PTHR19229:SF36">
    <property type="entry name" value="ATP-BINDING CASSETTE SUB-FAMILY A MEMBER 2"/>
    <property type="match status" value="1"/>
</dbReference>
<evidence type="ECO:0000256" key="6">
    <source>
        <dbReference type="ARBA" id="ARBA00022741"/>
    </source>
</evidence>
<dbReference type="GO" id="GO:0016887">
    <property type="term" value="F:ATP hydrolysis activity"/>
    <property type="evidence" value="ECO:0007669"/>
    <property type="project" value="InterPro"/>
</dbReference>
<feature type="transmembrane region" description="Helical" evidence="10">
    <location>
        <begin position="398"/>
        <end position="416"/>
    </location>
</feature>
<feature type="transmembrane region" description="Helical" evidence="10">
    <location>
        <begin position="432"/>
        <end position="454"/>
    </location>
</feature>
<dbReference type="InterPro" id="IPR017871">
    <property type="entry name" value="ABC_transporter-like_CS"/>
</dbReference>
<evidence type="ECO:0000256" key="9">
    <source>
        <dbReference type="ARBA" id="ARBA00023136"/>
    </source>
</evidence>
<dbReference type="GO" id="GO:0005524">
    <property type="term" value="F:ATP binding"/>
    <property type="evidence" value="ECO:0007669"/>
    <property type="project" value="UniProtKB-KW"/>
</dbReference>
<dbReference type="InterPro" id="IPR027417">
    <property type="entry name" value="P-loop_NTPase"/>
</dbReference>
<feature type="transmembrane region" description="Helical" evidence="10">
    <location>
        <begin position="334"/>
        <end position="359"/>
    </location>
</feature>
<dbReference type="EMBL" id="BMAT01010122">
    <property type="protein sequence ID" value="GFS20496.1"/>
    <property type="molecule type" value="Genomic_DNA"/>
</dbReference>
<evidence type="ECO:0000313" key="12">
    <source>
        <dbReference type="EMBL" id="GFS20496.1"/>
    </source>
</evidence>
<dbReference type="InterPro" id="IPR003593">
    <property type="entry name" value="AAA+_ATPase"/>
</dbReference>